<dbReference type="Gene3D" id="3.40.50.280">
    <property type="entry name" value="Cobalamin-binding domain"/>
    <property type="match status" value="1"/>
</dbReference>
<dbReference type="EMBL" id="JAAATX020000012">
    <property type="protein sequence ID" value="MBU9699417.1"/>
    <property type="molecule type" value="Genomic_DNA"/>
</dbReference>
<evidence type="ECO:0000313" key="2">
    <source>
        <dbReference type="EMBL" id="MBU9699417.1"/>
    </source>
</evidence>
<dbReference type="PROSITE" id="PS51332">
    <property type="entry name" value="B12_BINDING"/>
    <property type="match status" value="1"/>
</dbReference>
<dbReference type="RefSeq" id="WP_161763535.1">
    <property type="nucleotide sequence ID" value="NZ_JAAATX020000012.1"/>
</dbReference>
<dbReference type="InterPro" id="IPR006158">
    <property type="entry name" value="Cobalamin-bd"/>
</dbReference>
<evidence type="ECO:0000259" key="1">
    <source>
        <dbReference type="PROSITE" id="PS51332"/>
    </source>
</evidence>
<organism evidence="2 3">
    <name type="scientific">Paragemmobacter amnigenus</name>
    <dbReference type="NCBI Taxonomy" id="2852097"/>
    <lineage>
        <taxon>Bacteria</taxon>
        <taxon>Pseudomonadati</taxon>
        <taxon>Pseudomonadota</taxon>
        <taxon>Alphaproteobacteria</taxon>
        <taxon>Rhodobacterales</taxon>
        <taxon>Paracoccaceae</taxon>
        <taxon>Paragemmobacter</taxon>
    </lineage>
</organism>
<dbReference type="InterPro" id="IPR036724">
    <property type="entry name" value="Cobalamin-bd_sf"/>
</dbReference>
<comment type="caution">
    <text evidence="2">The sequence shown here is derived from an EMBL/GenBank/DDBJ whole genome shotgun (WGS) entry which is preliminary data.</text>
</comment>
<dbReference type="SUPFAM" id="SSF52242">
    <property type="entry name" value="Cobalamin (vitamin B12)-binding domain"/>
    <property type="match status" value="1"/>
</dbReference>
<sequence length="275" mass="29783">MAMSDRCGQVDADAFHRTSALFEAKRAHLAQDAVKELAQDIVRRLSSVDRADRLAAAPAISQNEIAAFCDVLVQPTAAAALDFLHGLQDRGIPRDTIIHGYIAGAARMLGARWDADRTSFFDVAVGTGHLYALMRSLPSARPDVLSALPVRRNALFASVPGETHNIGITIAADTFREAGWDIDLQLDLDFAALTDHVRRTEPAIIGLSLSSEGRLADLVRLVVALRLLRPAAIIGVAPALAMSDQSIRKLADIDIIFRDARLALHDLDAMLRLRG</sequence>
<evidence type="ECO:0000313" key="3">
    <source>
        <dbReference type="Proteomes" id="UP000731907"/>
    </source>
</evidence>
<accession>A0ABS6JAA2</accession>
<dbReference type="Pfam" id="PF02310">
    <property type="entry name" value="B12-binding"/>
    <property type="match status" value="1"/>
</dbReference>
<protein>
    <submittedName>
        <fullName evidence="2">Cobalamin B12-binding domain-containing protein</fullName>
    </submittedName>
</protein>
<dbReference type="Proteomes" id="UP000731907">
    <property type="component" value="Unassembled WGS sequence"/>
</dbReference>
<name>A0ABS6JAA2_9RHOB</name>
<gene>
    <name evidence="2" type="ORF">GU927_016340</name>
</gene>
<feature type="domain" description="B12-binding" evidence="1">
    <location>
        <begin position="151"/>
        <end position="275"/>
    </location>
</feature>
<proteinExistence type="predicted"/>
<reference evidence="2 3" key="1">
    <citation type="submission" date="2021-06" db="EMBL/GenBank/DDBJ databases">
        <title>Rhodobacteraceae bacterium strain HSP-20.</title>
        <authorList>
            <person name="Chen W.-M."/>
        </authorList>
    </citation>
    <scope>NUCLEOTIDE SEQUENCE [LARGE SCALE GENOMIC DNA]</scope>
    <source>
        <strain evidence="2 3">HSP-20</strain>
    </source>
</reference>
<keyword evidence="3" id="KW-1185">Reference proteome</keyword>